<evidence type="ECO:0000259" key="2">
    <source>
        <dbReference type="Pfam" id="PF01757"/>
    </source>
</evidence>
<dbReference type="Proteomes" id="UP000887222">
    <property type="component" value="Unassembled WGS sequence"/>
</dbReference>
<feature type="transmembrane region" description="Helical" evidence="1">
    <location>
        <begin position="364"/>
        <end position="385"/>
    </location>
</feature>
<dbReference type="EMBL" id="BPMK01000010">
    <property type="protein sequence ID" value="GIZ52498.1"/>
    <property type="molecule type" value="Genomic_DNA"/>
</dbReference>
<feature type="transmembrane region" description="Helical" evidence="1">
    <location>
        <begin position="182"/>
        <end position="204"/>
    </location>
</feature>
<dbReference type="Pfam" id="PF01757">
    <property type="entry name" value="Acyl_transf_3"/>
    <property type="match status" value="1"/>
</dbReference>
<feature type="transmembrane region" description="Helical" evidence="1">
    <location>
        <begin position="216"/>
        <end position="235"/>
    </location>
</feature>
<organism evidence="3 4">
    <name type="scientific">Noviherbaspirillum aridicola</name>
    <dbReference type="NCBI Taxonomy" id="2849687"/>
    <lineage>
        <taxon>Bacteria</taxon>
        <taxon>Pseudomonadati</taxon>
        <taxon>Pseudomonadota</taxon>
        <taxon>Betaproteobacteria</taxon>
        <taxon>Burkholderiales</taxon>
        <taxon>Oxalobacteraceae</taxon>
        <taxon>Noviherbaspirillum</taxon>
    </lineage>
</organism>
<comment type="caution">
    <text evidence="3">The sequence shown here is derived from an EMBL/GenBank/DDBJ whole genome shotgun (WGS) entry which is preliminary data.</text>
</comment>
<keyword evidence="3" id="KW-0012">Acyltransferase</keyword>
<dbReference type="PANTHER" id="PTHR23028">
    <property type="entry name" value="ACETYLTRANSFERASE"/>
    <property type="match status" value="1"/>
</dbReference>
<feature type="transmembrane region" description="Helical" evidence="1">
    <location>
        <begin position="247"/>
        <end position="269"/>
    </location>
</feature>
<name>A0ABQ4Q5U4_9BURK</name>
<keyword evidence="1" id="KW-0812">Transmembrane</keyword>
<dbReference type="InterPro" id="IPR002656">
    <property type="entry name" value="Acyl_transf_3_dom"/>
</dbReference>
<evidence type="ECO:0000313" key="4">
    <source>
        <dbReference type="Proteomes" id="UP000887222"/>
    </source>
</evidence>
<keyword evidence="1" id="KW-0472">Membrane</keyword>
<reference evidence="3 4" key="1">
    <citation type="journal article" date="2022" name="Int. J. Syst. Evol. Microbiol.">
        <title>Noviherbaspirillum aridicola sp. nov., isolated from an arid soil in Pakistan.</title>
        <authorList>
            <person name="Khan I.U."/>
            <person name="Saqib M."/>
            <person name="Amin A."/>
            <person name="Hussain F."/>
            <person name="Li L."/>
            <person name="Liu Y.H."/>
            <person name="Fang B.Z."/>
            <person name="Ahmed I."/>
            <person name="Li W.J."/>
        </authorList>
    </citation>
    <scope>NUCLEOTIDE SEQUENCE [LARGE SCALE GENOMIC DNA]</scope>
    <source>
        <strain evidence="3 4">NCCP-691</strain>
    </source>
</reference>
<gene>
    <name evidence="3" type="ORF">NCCP691_25120</name>
</gene>
<dbReference type="InterPro" id="IPR050879">
    <property type="entry name" value="Acyltransferase_3"/>
</dbReference>
<evidence type="ECO:0000313" key="3">
    <source>
        <dbReference type="EMBL" id="GIZ52498.1"/>
    </source>
</evidence>
<feature type="transmembrane region" description="Helical" evidence="1">
    <location>
        <begin position="12"/>
        <end position="31"/>
    </location>
</feature>
<feature type="transmembrane region" description="Helical" evidence="1">
    <location>
        <begin position="155"/>
        <end position="175"/>
    </location>
</feature>
<keyword evidence="1" id="KW-1133">Transmembrane helix</keyword>
<proteinExistence type="predicted"/>
<feature type="transmembrane region" description="Helical" evidence="1">
    <location>
        <begin position="312"/>
        <end position="331"/>
    </location>
</feature>
<accession>A0ABQ4Q5U4</accession>
<protein>
    <submittedName>
        <fullName evidence="3">Acyltransferase</fullName>
    </submittedName>
</protein>
<sequence length="417" mass="45895">MMNARQFEGLDWLRFGLACYLILFHTARSYVEGPSGLFGLLSLGNFATSCFFVLSGFLLTWVYVAVRSSAPIGRRAFLINRLSALYPLHLLTFALAFLIAFVNKAGVGAVVARVSPFSDEYRTLGGLETTFNVVNHLTLTHAWNPAYLIFNVPSWSISALLFFYLLFPFIAVRLFRVQQHVAVLLALGILFAIPGVVVTLFAWYDPIIFGVLHRNPLLRLPLFLAGIILCSMYVARVRSGQDALDWRATAGLSILLVVSLTAAGVLLAGKPVVPPAFINTGLYYLPALATVWMAAHWAGSGHPRSAYWASRLGKASLSMFALHLPLFRVLLRIEFLAVDYLPRLITGKGLAHIVPQTDYTPVPLLYPLYFLIIVAASVALQERVVDPVQAYVKRRFVRPGTAGPAVREKSPGSISTA</sequence>
<keyword evidence="3" id="KW-0808">Transferase</keyword>
<dbReference type="GO" id="GO:0016746">
    <property type="term" value="F:acyltransferase activity"/>
    <property type="evidence" value="ECO:0007669"/>
    <property type="project" value="UniProtKB-KW"/>
</dbReference>
<dbReference type="PANTHER" id="PTHR23028:SF53">
    <property type="entry name" value="ACYL_TRANSF_3 DOMAIN-CONTAINING PROTEIN"/>
    <property type="match status" value="1"/>
</dbReference>
<feature type="transmembrane region" description="Helical" evidence="1">
    <location>
        <begin position="37"/>
        <end position="64"/>
    </location>
</feature>
<keyword evidence="4" id="KW-1185">Reference proteome</keyword>
<feature type="transmembrane region" description="Helical" evidence="1">
    <location>
        <begin position="281"/>
        <end position="300"/>
    </location>
</feature>
<evidence type="ECO:0000256" key="1">
    <source>
        <dbReference type="SAM" id="Phobius"/>
    </source>
</evidence>
<feature type="transmembrane region" description="Helical" evidence="1">
    <location>
        <begin position="84"/>
        <end position="102"/>
    </location>
</feature>
<dbReference type="RefSeq" id="WP_220808844.1">
    <property type="nucleotide sequence ID" value="NZ_BPMK01000010.1"/>
</dbReference>
<feature type="domain" description="Acyltransferase 3" evidence="2">
    <location>
        <begin position="8"/>
        <end position="380"/>
    </location>
</feature>